<feature type="transmembrane region" description="Helical" evidence="1">
    <location>
        <begin position="21"/>
        <end position="39"/>
    </location>
</feature>
<dbReference type="AlphaFoldDB" id="A0A3E5HQQ2"/>
<organism evidence="2 3">
    <name type="scientific">Bifidobacterium pseudocatenulatum</name>
    <dbReference type="NCBI Taxonomy" id="28026"/>
    <lineage>
        <taxon>Bacteria</taxon>
        <taxon>Bacillati</taxon>
        <taxon>Actinomycetota</taxon>
        <taxon>Actinomycetes</taxon>
        <taxon>Bifidobacteriales</taxon>
        <taxon>Bifidobacteriaceae</taxon>
        <taxon>Bifidobacterium</taxon>
    </lineage>
</organism>
<sequence length="76" mass="8883">MALRRSPQSRLRMGSPTWTRAEVVFWLIITYVLFLRMQYGSCFDPVDPFRENGFLLIGQADEQTEEQDGVEGDRRV</sequence>
<gene>
    <name evidence="2" type="ORF">DXA79_04720</name>
</gene>
<keyword evidence="1" id="KW-0472">Membrane</keyword>
<evidence type="ECO:0000256" key="1">
    <source>
        <dbReference type="SAM" id="Phobius"/>
    </source>
</evidence>
<evidence type="ECO:0000313" key="3">
    <source>
        <dbReference type="Proteomes" id="UP000261031"/>
    </source>
</evidence>
<dbReference type="Proteomes" id="UP000261031">
    <property type="component" value="Unassembled WGS sequence"/>
</dbReference>
<accession>A0A3E5HQQ2</accession>
<dbReference type="EMBL" id="QSWD01000002">
    <property type="protein sequence ID" value="RGP03771.1"/>
    <property type="molecule type" value="Genomic_DNA"/>
</dbReference>
<protein>
    <submittedName>
        <fullName evidence="2">Uncharacterized protein</fullName>
    </submittedName>
</protein>
<name>A0A3E5HQQ2_BIFPS</name>
<keyword evidence="1" id="KW-0812">Transmembrane</keyword>
<reference evidence="2 3" key="1">
    <citation type="submission" date="2018-08" db="EMBL/GenBank/DDBJ databases">
        <title>A genome reference for cultivated species of the human gut microbiota.</title>
        <authorList>
            <person name="Zou Y."/>
            <person name="Xue W."/>
            <person name="Luo G."/>
        </authorList>
    </citation>
    <scope>NUCLEOTIDE SEQUENCE [LARGE SCALE GENOMIC DNA]</scope>
    <source>
        <strain evidence="2 3">OF05-12</strain>
    </source>
</reference>
<comment type="caution">
    <text evidence="2">The sequence shown here is derived from an EMBL/GenBank/DDBJ whole genome shotgun (WGS) entry which is preliminary data.</text>
</comment>
<keyword evidence="1" id="KW-1133">Transmembrane helix</keyword>
<proteinExistence type="predicted"/>
<evidence type="ECO:0000313" key="2">
    <source>
        <dbReference type="EMBL" id="RGP03771.1"/>
    </source>
</evidence>